<feature type="binding site" evidence="13 15">
    <location>
        <position position="139"/>
    </location>
    <ligand>
        <name>substrate</name>
    </ligand>
</feature>
<dbReference type="GO" id="GO:0008784">
    <property type="term" value="F:alanine racemase activity"/>
    <property type="evidence" value="ECO:0007669"/>
    <property type="project" value="UniProtKB-UniRule"/>
</dbReference>
<evidence type="ECO:0000256" key="2">
    <source>
        <dbReference type="ARBA" id="ARBA00001933"/>
    </source>
</evidence>
<name>A0AAF0I7G3_9ENTE</name>
<dbReference type="Gene3D" id="3.20.20.10">
    <property type="entry name" value="Alanine racemase"/>
    <property type="match status" value="1"/>
</dbReference>
<keyword evidence="7" id="KW-1133">Transmembrane helix</keyword>
<evidence type="ECO:0000256" key="4">
    <source>
        <dbReference type="ARBA" id="ARBA00022475"/>
    </source>
</evidence>
<dbReference type="InterPro" id="IPR000821">
    <property type="entry name" value="Ala_racemase"/>
</dbReference>
<dbReference type="FunFam" id="3.20.20.10:FF:000002">
    <property type="entry name" value="Alanine racemase"/>
    <property type="match status" value="1"/>
</dbReference>
<evidence type="ECO:0000256" key="10">
    <source>
        <dbReference type="ARBA" id="ARBA00023251"/>
    </source>
</evidence>
<dbReference type="PROSITE" id="PS00395">
    <property type="entry name" value="ALANINE_RACEMASE"/>
    <property type="match status" value="1"/>
</dbReference>
<reference evidence="17" key="1">
    <citation type="submission" date="2022-10" db="EMBL/GenBank/DDBJ databases">
        <title>Vagococcus sp. isolated from poultry meat.</title>
        <authorList>
            <person name="Johansson P."/>
            <person name="Bjorkroth J."/>
        </authorList>
    </citation>
    <scope>NUCLEOTIDE SEQUENCE</scope>
    <source>
        <strain evidence="17">STAA11</strain>
    </source>
</reference>
<comment type="similarity">
    <text evidence="13">Belongs to the alanine racemase family.</text>
</comment>
<dbReference type="AlphaFoldDB" id="A0AAF0I7G3"/>
<evidence type="ECO:0000256" key="7">
    <source>
        <dbReference type="ARBA" id="ARBA00022989"/>
    </source>
</evidence>
<dbReference type="KEGG" id="vie:OL234_06930"/>
<evidence type="ECO:0000256" key="5">
    <source>
        <dbReference type="ARBA" id="ARBA00022692"/>
    </source>
</evidence>
<evidence type="ECO:0000256" key="1">
    <source>
        <dbReference type="ARBA" id="ARBA00000316"/>
    </source>
</evidence>
<evidence type="ECO:0000256" key="14">
    <source>
        <dbReference type="PIRSR" id="PIRSR600821-50"/>
    </source>
</evidence>
<evidence type="ECO:0000313" key="17">
    <source>
        <dbReference type="EMBL" id="WEG74323.1"/>
    </source>
</evidence>
<comment type="similarity">
    <text evidence="12">In the C-terminal section; belongs to the alanine racemase family.</text>
</comment>
<keyword evidence="18" id="KW-1185">Reference proteome</keyword>
<dbReference type="SUPFAM" id="SSF51419">
    <property type="entry name" value="PLP-binding barrel"/>
    <property type="match status" value="1"/>
</dbReference>
<feature type="domain" description="Alanine racemase C-terminal" evidence="16">
    <location>
        <begin position="246"/>
        <end position="371"/>
    </location>
</feature>
<dbReference type="InterPro" id="IPR011079">
    <property type="entry name" value="Ala_racemase_C"/>
</dbReference>
<comment type="pathway">
    <text evidence="13">Amino-acid biosynthesis; D-alanine biosynthesis; D-alanine from L-alanine: step 1/1.</text>
</comment>
<dbReference type="InterPro" id="IPR001608">
    <property type="entry name" value="Ala_racemase_N"/>
</dbReference>
<dbReference type="GO" id="GO:0005829">
    <property type="term" value="C:cytosol"/>
    <property type="evidence" value="ECO:0007669"/>
    <property type="project" value="TreeGrafter"/>
</dbReference>
<dbReference type="InterPro" id="IPR029066">
    <property type="entry name" value="PLP-binding_barrel"/>
</dbReference>
<dbReference type="PRINTS" id="PR00992">
    <property type="entry name" value="ALARACEMASE"/>
</dbReference>
<evidence type="ECO:0000259" key="16">
    <source>
        <dbReference type="SMART" id="SM01005"/>
    </source>
</evidence>
<sequence>MATGFLRPTQRVVDCQALYHNVAEEIKLLPQGTELFAVVKANGYGHGAVKVAEIAKKAGATGFCVSILDEALELREAGFTEPILVLGVVEPCYLTVAVEHNIAVTAASLSWLQYASQLLQEDRIGQLTIHLKIDTGMGRLGLRTAEEISEVVRFLSDHSEFELEGVFTHFAKADSKDTDYFKKQNNRFAQALALLPNDIRYVHTANSATALWHEQNNCNLIRFGAAMYGLNPSGRELAAPFDLKQAMTLETEVVHIKQLPANESISYGATYTTTQEEWIATLPIGYADGLTRDFQGFTVLVGDKLVPIVGRVCMDQCMVRLNGPVPLGEKVIIFGNQDDQANDFQVGAEYIGTINYEIPCMLSERVPLVYVNEQLTAEE</sequence>
<evidence type="ECO:0000256" key="6">
    <source>
        <dbReference type="ARBA" id="ARBA00022898"/>
    </source>
</evidence>
<comment type="similarity">
    <text evidence="11">In the N-terminal section; belongs to the acyltransferase 3 family.</text>
</comment>
<feature type="binding site" evidence="13 15">
    <location>
        <position position="314"/>
    </location>
    <ligand>
        <name>substrate</name>
    </ligand>
</feature>
<comment type="cofactor">
    <cofactor evidence="2 13 14">
        <name>pyridoxal 5'-phosphate</name>
        <dbReference type="ChEBI" id="CHEBI:597326"/>
    </cofactor>
</comment>
<dbReference type="GO" id="GO:0030632">
    <property type="term" value="P:D-alanine biosynthetic process"/>
    <property type="evidence" value="ECO:0007669"/>
    <property type="project" value="UniProtKB-UniRule"/>
</dbReference>
<dbReference type="GO" id="GO:0030170">
    <property type="term" value="F:pyridoxal phosphate binding"/>
    <property type="evidence" value="ECO:0007669"/>
    <property type="project" value="UniProtKB-UniRule"/>
</dbReference>
<dbReference type="GO" id="GO:0009252">
    <property type="term" value="P:peptidoglycan biosynthetic process"/>
    <property type="evidence" value="ECO:0007669"/>
    <property type="project" value="TreeGrafter"/>
</dbReference>
<evidence type="ECO:0000256" key="13">
    <source>
        <dbReference type="HAMAP-Rule" id="MF_01201"/>
    </source>
</evidence>
<keyword evidence="9 13" id="KW-0413">Isomerase</keyword>
<feature type="active site" description="Proton acceptor; specific for L-alanine" evidence="13">
    <location>
        <position position="267"/>
    </location>
</feature>
<feature type="active site" description="Proton acceptor; specific for D-alanine" evidence="13">
    <location>
        <position position="40"/>
    </location>
</feature>
<dbReference type="PANTHER" id="PTHR30511:SF0">
    <property type="entry name" value="ALANINE RACEMASE, CATABOLIC-RELATED"/>
    <property type="match status" value="1"/>
</dbReference>
<dbReference type="NCBIfam" id="TIGR00492">
    <property type="entry name" value="alr"/>
    <property type="match status" value="1"/>
</dbReference>
<dbReference type="SUPFAM" id="SSF50621">
    <property type="entry name" value="Alanine racemase C-terminal domain-like"/>
    <property type="match status" value="1"/>
</dbReference>
<dbReference type="GO" id="GO:0005886">
    <property type="term" value="C:plasma membrane"/>
    <property type="evidence" value="ECO:0007669"/>
    <property type="project" value="UniProtKB-SubCell"/>
</dbReference>
<evidence type="ECO:0000256" key="12">
    <source>
        <dbReference type="ARBA" id="ARBA00061081"/>
    </source>
</evidence>
<dbReference type="FunFam" id="2.40.37.10:FF:000006">
    <property type="entry name" value="Alanine racemase"/>
    <property type="match status" value="1"/>
</dbReference>
<dbReference type="EMBL" id="CP110232">
    <property type="protein sequence ID" value="WEG74323.1"/>
    <property type="molecule type" value="Genomic_DNA"/>
</dbReference>
<organism evidence="17 18">
    <name type="scientific">Vagococcus intermedius</name>
    <dbReference type="NCBI Taxonomy" id="2991418"/>
    <lineage>
        <taxon>Bacteria</taxon>
        <taxon>Bacillati</taxon>
        <taxon>Bacillota</taxon>
        <taxon>Bacilli</taxon>
        <taxon>Lactobacillales</taxon>
        <taxon>Enterococcaceae</taxon>
        <taxon>Vagococcus</taxon>
    </lineage>
</organism>
<dbReference type="GO" id="GO:0046677">
    <property type="term" value="P:response to antibiotic"/>
    <property type="evidence" value="ECO:0007669"/>
    <property type="project" value="UniProtKB-KW"/>
</dbReference>
<dbReference type="SMART" id="SM01005">
    <property type="entry name" value="Ala_racemase_C"/>
    <property type="match status" value="1"/>
</dbReference>
<evidence type="ECO:0000256" key="9">
    <source>
        <dbReference type="ARBA" id="ARBA00023235"/>
    </source>
</evidence>
<dbReference type="RefSeq" id="WP_275470123.1">
    <property type="nucleotide sequence ID" value="NZ_CP110232.1"/>
</dbReference>
<evidence type="ECO:0000256" key="11">
    <source>
        <dbReference type="ARBA" id="ARBA00060905"/>
    </source>
</evidence>
<keyword evidence="6 13" id="KW-0663">Pyridoxal phosphate</keyword>
<keyword evidence="5" id="KW-0812">Transmembrane</keyword>
<dbReference type="EC" id="5.1.1.1" evidence="13"/>
<dbReference type="Gene3D" id="2.40.37.10">
    <property type="entry name" value="Lyase, Ornithine Decarboxylase, Chain A, domain 1"/>
    <property type="match status" value="1"/>
</dbReference>
<comment type="function">
    <text evidence="13">Catalyzes the interconversion of L-alanine and D-alanine. May also act on other amino acids.</text>
</comment>
<dbReference type="InterPro" id="IPR020622">
    <property type="entry name" value="Ala_racemase_pyridoxalP-BS"/>
</dbReference>
<proteinExistence type="inferred from homology"/>
<dbReference type="Pfam" id="PF00842">
    <property type="entry name" value="Ala_racemase_C"/>
    <property type="match status" value="1"/>
</dbReference>
<keyword evidence="4" id="KW-1003">Cell membrane</keyword>
<dbReference type="PANTHER" id="PTHR30511">
    <property type="entry name" value="ALANINE RACEMASE"/>
    <property type="match status" value="1"/>
</dbReference>
<protein>
    <recommendedName>
        <fullName evidence="13">Alanine racemase</fullName>
        <ecNumber evidence="13">5.1.1.1</ecNumber>
    </recommendedName>
</protein>
<evidence type="ECO:0000256" key="8">
    <source>
        <dbReference type="ARBA" id="ARBA00023136"/>
    </source>
</evidence>
<gene>
    <name evidence="17" type="primary">alr</name>
    <name evidence="17" type="ORF">OL234_06930</name>
</gene>
<comment type="catalytic activity">
    <reaction evidence="1 13">
        <text>L-alanine = D-alanine</text>
        <dbReference type="Rhea" id="RHEA:20249"/>
        <dbReference type="ChEBI" id="CHEBI:57416"/>
        <dbReference type="ChEBI" id="CHEBI:57972"/>
        <dbReference type="EC" id="5.1.1.1"/>
    </reaction>
</comment>
<evidence type="ECO:0000256" key="3">
    <source>
        <dbReference type="ARBA" id="ARBA00004651"/>
    </source>
</evidence>
<evidence type="ECO:0000256" key="15">
    <source>
        <dbReference type="PIRSR" id="PIRSR600821-52"/>
    </source>
</evidence>
<dbReference type="HAMAP" id="MF_01201">
    <property type="entry name" value="Ala_racemase"/>
    <property type="match status" value="1"/>
</dbReference>
<dbReference type="InterPro" id="IPR009006">
    <property type="entry name" value="Ala_racemase/Decarboxylase_C"/>
</dbReference>
<dbReference type="CDD" id="cd00430">
    <property type="entry name" value="PLPDE_III_AR"/>
    <property type="match status" value="1"/>
</dbReference>
<dbReference type="Proteomes" id="UP001179647">
    <property type="component" value="Chromosome"/>
</dbReference>
<accession>A0AAF0I7G3</accession>
<keyword evidence="10" id="KW-0046">Antibiotic resistance</keyword>
<dbReference type="Pfam" id="PF01168">
    <property type="entry name" value="Ala_racemase_N"/>
    <property type="match status" value="1"/>
</dbReference>
<feature type="modified residue" description="N6-(pyridoxal phosphate)lysine" evidence="13 14">
    <location>
        <position position="40"/>
    </location>
</feature>
<keyword evidence="8" id="KW-0472">Membrane</keyword>
<comment type="subcellular location">
    <subcellularLocation>
        <location evidence="3">Cell membrane</location>
        <topology evidence="3">Multi-pass membrane protein</topology>
    </subcellularLocation>
</comment>
<evidence type="ECO:0000313" key="18">
    <source>
        <dbReference type="Proteomes" id="UP001179647"/>
    </source>
</evidence>